<name>A0ABV5VUS7_9BACL</name>
<dbReference type="PIRSF" id="PIRSF012524">
    <property type="entry name" value="YitL_S1"/>
    <property type="match status" value="1"/>
</dbReference>
<accession>A0ABV5VUS7</accession>
<dbReference type="Gene3D" id="2.40.50.140">
    <property type="entry name" value="Nucleic acid-binding proteins"/>
    <property type="match status" value="2"/>
</dbReference>
<dbReference type="SMART" id="SM00316">
    <property type="entry name" value="S1"/>
    <property type="match status" value="3"/>
</dbReference>
<sequence>MKPLEDRLESGTVVRLKVAREVPPNGFFLTNGTRDVLLHYSEVVGSVAPGDEAEVFLFHDTEDRLSATMRKPLIRLGEVGLLEVADIHPRFGCFLEMGLGRQLLLPASELPEMKELHPKPGDRVYVLLNHDRQGRMTAKLAGERELSALSFRAPESWKNTATEAIVYKPLQMGTFVVCEGGVLGFGAIGMIHEKERTRPLRLGERVSVRVVFVREDGRVNLSMRQPKQVGRMEDADRILSLLKERPNGAMPYSDETPADVIASKFGISKAAFKRALGKLMKDGLIVQQGSWTHLKERQDQSAE</sequence>
<dbReference type="InterPro" id="IPR048588">
    <property type="entry name" value="CvfB_S1_2nd"/>
</dbReference>
<comment type="caution">
    <text evidence="3">The sequence shown here is derived from an EMBL/GenBank/DDBJ whole genome shotgun (WGS) entry which is preliminary data.</text>
</comment>
<gene>
    <name evidence="3" type="ORF">ACFFNY_10870</name>
</gene>
<evidence type="ECO:0000313" key="3">
    <source>
        <dbReference type="EMBL" id="MFB9752057.1"/>
    </source>
</evidence>
<dbReference type="InterPro" id="IPR039566">
    <property type="entry name" value="CvfB_S1_st"/>
</dbReference>
<feature type="domain" description="S1 motif" evidence="2">
    <location>
        <begin position="159"/>
        <end position="224"/>
    </location>
</feature>
<dbReference type="Pfam" id="PF21191">
    <property type="entry name" value="CvfB_1st"/>
    <property type="match status" value="1"/>
</dbReference>
<dbReference type="InterPro" id="IPR014464">
    <property type="entry name" value="CvfB_fam"/>
</dbReference>
<dbReference type="InterPro" id="IPR048587">
    <property type="entry name" value="CvfB_S1_3rd"/>
</dbReference>
<evidence type="ECO:0000259" key="2">
    <source>
        <dbReference type="PROSITE" id="PS50126"/>
    </source>
</evidence>
<dbReference type="InterPro" id="IPR040764">
    <property type="entry name" value="CvfB_WH"/>
</dbReference>
<dbReference type="Gene3D" id="1.10.10.10">
    <property type="entry name" value="Winged helix-like DNA-binding domain superfamily/Winged helix DNA-binding domain"/>
    <property type="match status" value="1"/>
</dbReference>
<proteinExistence type="inferred from homology"/>
<dbReference type="InterPro" id="IPR036390">
    <property type="entry name" value="WH_DNA-bd_sf"/>
</dbReference>
<dbReference type="RefSeq" id="WP_344910721.1">
    <property type="nucleotide sequence ID" value="NZ_BAAAYO010000010.1"/>
</dbReference>
<dbReference type="PANTHER" id="PTHR37296">
    <property type="entry name" value="CONSERVED VIRULENCE FACTOR B"/>
    <property type="match status" value="1"/>
</dbReference>
<dbReference type="InterPro" id="IPR012340">
    <property type="entry name" value="NA-bd_OB-fold"/>
</dbReference>
<protein>
    <submittedName>
        <fullName evidence="3">S1 RNA-binding domain-containing protein</fullName>
    </submittedName>
</protein>
<dbReference type="Proteomes" id="UP001589619">
    <property type="component" value="Unassembled WGS sequence"/>
</dbReference>
<dbReference type="Pfam" id="PF21543">
    <property type="entry name" value="CvfB_2nd"/>
    <property type="match status" value="1"/>
</dbReference>
<comment type="similarity">
    <text evidence="1">Belongs to the CvfB family.</text>
</comment>
<evidence type="ECO:0000313" key="4">
    <source>
        <dbReference type="Proteomes" id="UP001589619"/>
    </source>
</evidence>
<dbReference type="SUPFAM" id="SSF46785">
    <property type="entry name" value="Winged helix' DNA-binding domain"/>
    <property type="match status" value="1"/>
</dbReference>
<dbReference type="PANTHER" id="PTHR37296:SF1">
    <property type="entry name" value="CONSERVED VIRULENCE FACTOR B"/>
    <property type="match status" value="1"/>
</dbReference>
<dbReference type="PROSITE" id="PS50126">
    <property type="entry name" value="S1"/>
    <property type="match status" value="1"/>
</dbReference>
<dbReference type="InterPro" id="IPR003029">
    <property type="entry name" value="S1_domain"/>
</dbReference>
<reference evidence="3 4" key="1">
    <citation type="submission" date="2024-09" db="EMBL/GenBank/DDBJ databases">
        <authorList>
            <person name="Sun Q."/>
            <person name="Mori K."/>
        </authorList>
    </citation>
    <scope>NUCLEOTIDE SEQUENCE [LARGE SCALE GENOMIC DNA]</scope>
    <source>
        <strain evidence="3 4">JCM 12520</strain>
    </source>
</reference>
<dbReference type="InterPro" id="IPR036388">
    <property type="entry name" value="WH-like_DNA-bd_sf"/>
</dbReference>
<dbReference type="Pfam" id="PF17783">
    <property type="entry name" value="WHD_CvfB"/>
    <property type="match status" value="1"/>
</dbReference>
<keyword evidence="4" id="KW-1185">Reference proteome</keyword>
<dbReference type="EMBL" id="JBHMAG010000009">
    <property type="protein sequence ID" value="MFB9752057.1"/>
    <property type="molecule type" value="Genomic_DNA"/>
</dbReference>
<organism evidence="3 4">
    <name type="scientific">Paenibacillus hodogayensis</name>
    <dbReference type="NCBI Taxonomy" id="279208"/>
    <lineage>
        <taxon>Bacteria</taxon>
        <taxon>Bacillati</taxon>
        <taxon>Bacillota</taxon>
        <taxon>Bacilli</taxon>
        <taxon>Bacillales</taxon>
        <taxon>Paenibacillaceae</taxon>
        <taxon>Paenibacillus</taxon>
    </lineage>
</organism>
<evidence type="ECO:0000256" key="1">
    <source>
        <dbReference type="PIRNR" id="PIRNR012524"/>
    </source>
</evidence>
<dbReference type="Pfam" id="PF13509">
    <property type="entry name" value="S1_2"/>
    <property type="match status" value="1"/>
</dbReference>